<dbReference type="EMBL" id="JBHSKS010000003">
    <property type="protein sequence ID" value="MFC5191016.1"/>
    <property type="molecule type" value="Genomic_DNA"/>
</dbReference>
<evidence type="ECO:0000313" key="1">
    <source>
        <dbReference type="EMBL" id="MFC5191016.1"/>
    </source>
</evidence>
<dbReference type="Proteomes" id="UP001596163">
    <property type="component" value="Unassembled WGS sequence"/>
</dbReference>
<dbReference type="RefSeq" id="WP_377912669.1">
    <property type="nucleotide sequence ID" value="NZ_JBHSKS010000003.1"/>
</dbReference>
<accession>A0ABW0BTM9</accession>
<sequence length="296" mass="33333">MRKIVVTKYWIELWLSPILLLISFTSFAQSGWTKEKTEGFYQLSFNRFSSEDYFTLGGENLSTNRFTQNSLVFYGEYGLTDKFTVIANWPLQVWNGFSSTETVSGLGDLRLEFKQALLKKHLPLSISVAPELPIGKANHFAKSVLNDFESINLPSGDGEFNVWTTLATSFALPNAPLYGNLYGAYNFRTQYDGISFSDQVGVGVEVGYKIADLVWINSRINAITSVDDVSVITDFVRGDGSEFTSYSFGAAIPIHSGIHLSLNYRNYSDFLFERRNIYSAGTFSIGVYYERKPKKP</sequence>
<gene>
    <name evidence="1" type="ORF">ACFPIK_04510</name>
</gene>
<protein>
    <recommendedName>
        <fullName evidence="3">Transporter</fullName>
    </recommendedName>
</protein>
<keyword evidence="2" id="KW-1185">Reference proteome</keyword>
<evidence type="ECO:0008006" key="3">
    <source>
        <dbReference type="Google" id="ProtNLM"/>
    </source>
</evidence>
<name>A0ABW0BTM9_9BACT</name>
<organism evidence="1 2">
    <name type="scientific">Algoriphagus aquatilis</name>
    <dbReference type="NCBI Taxonomy" id="490186"/>
    <lineage>
        <taxon>Bacteria</taxon>
        <taxon>Pseudomonadati</taxon>
        <taxon>Bacteroidota</taxon>
        <taxon>Cytophagia</taxon>
        <taxon>Cytophagales</taxon>
        <taxon>Cyclobacteriaceae</taxon>
        <taxon>Algoriphagus</taxon>
    </lineage>
</organism>
<evidence type="ECO:0000313" key="2">
    <source>
        <dbReference type="Proteomes" id="UP001596163"/>
    </source>
</evidence>
<reference evidence="2" key="1">
    <citation type="journal article" date="2019" name="Int. J. Syst. Evol. Microbiol.">
        <title>The Global Catalogue of Microorganisms (GCM) 10K type strain sequencing project: providing services to taxonomists for standard genome sequencing and annotation.</title>
        <authorList>
            <consortium name="The Broad Institute Genomics Platform"/>
            <consortium name="The Broad Institute Genome Sequencing Center for Infectious Disease"/>
            <person name="Wu L."/>
            <person name="Ma J."/>
        </authorList>
    </citation>
    <scope>NUCLEOTIDE SEQUENCE [LARGE SCALE GENOMIC DNA]</scope>
    <source>
        <strain evidence="2">CGMCC 1.7030</strain>
    </source>
</reference>
<proteinExistence type="predicted"/>
<comment type="caution">
    <text evidence="1">The sequence shown here is derived from an EMBL/GenBank/DDBJ whole genome shotgun (WGS) entry which is preliminary data.</text>
</comment>